<proteinExistence type="predicted"/>
<reference evidence="1" key="1">
    <citation type="submission" date="2018-02" db="EMBL/GenBank/DDBJ databases">
        <title>Rhizophora mucronata_Transcriptome.</title>
        <authorList>
            <person name="Meera S.P."/>
            <person name="Sreeshan A."/>
            <person name="Augustine A."/>
        </authorList>
    </citation>
    <scope>NUCLEOTIDE SEQUENCE</scope>
    <source>
        <tissue evidence="1">Leaf</tissue>
    </source>
</reference>
<dbReference type="EMBL" id="GGEC01046612">
    <property type="protein sequence ID" value="MBX27096.1"/>
    <property type="molecule type" value="Transcribed_RNA"/>
</dbReference>
<evidence type="ECO:0000313" key="1">
    <source>
        <dbReference type="EMBL" id="MBX27096.1"/>
    </source>
</evidence>
<protein>
    <submittedName>
        <fullName evidence="1">Uncharacterized protein</fullName>
    </submittedName>
</protein>
<dbReference type="AlphaFoldDB" id="A0A2P2MA41"/>
<sequence>MRFMFRVWFHIDELAIWGENQQGKGKNSCTCRVYLCNE</sequence>
<organism evidence="1">
    <name type="scientific">Rhizophora mucronata</name>
    <name type="common">Asiatic mangrove</name>
    <dbReference type="NCBI Taxonomy" id="61149"/>
    <lineage>
        <taxon>Eukaryota</taxon>
        <taxon>Viridiplantae</taxon>
        <taxon>Streptophyta</taxon>
        <taxon>Embryophyta</taxon>
        <taxon>Tracheophyta</taxon>
        <taxon>Spermatophyta</taxon>
        <taxon>Magnoliopsida</taxon>
        <taxon>eudicotyledons</taxon>
        <taxon>Gunneridae</taxon>
        <taxon>Pentapetalae</taxon>
        <taxon>rosids</taxon>
        <taxon>fabids</taxon>
        <taxon>Malpighiales</taxon>
        <taxon>Rhizophoraceae</taxon>
        <taxon>Rhizophora</taxon>
    </lineage>
</organism>
<accession>A0A2P2MA41</accession>
<name>A0A2P2MA41_RHIMU</name>